<reference evidence="2" key="1">
    <citation type="submission" date="2020-03" db="EMBL/GenBank/DDBJ databases">
        <title>Melopsittacus undulatus (budgerigar) genome, bMelUnd1, maternal haplotype with Z.</title>
        <authorList>
            <person name="Gedman G."/>
            <person name="Mountcastle J."/>
            <person name="Haase B."/>
            <person name="Formenti G."/>
            <person name="Wright T."/>
            <person name="Apodaca J."/>
            <person name="Pelan S."/>
            <person name="Chow W."/>
            <person name="Rhie A."/>
            <person name="Howe K."/>
            <person name="Fedrigo O."/>
            <person name="Jarvis E.D."/>
        </authorList>
    </citation>
    <scope>NUCLEOTIDE SEQUENCE [LARGE SCALE GENOMIC DNA]</scope>
</reference>
<evidence type="ECO:0000313" key="3">
    <source>
        <dbReference type="Proteomes" id="UP000694405"/>
    </source>
</evidence>
<evidence type="ECO:0000313" key="2">
    <source>
        <dbReference type="Ensembl" id="ENSMUNP00000025246.1"/>
    </source>
</evidence>
<dbReference type="Pfam" id="PF14912">
    <property type="entry name" value="THEG"/>
    <property type="match status" value="4"/>
</dbReference>
<dbReference type="InterPro" id="IPR006623">
    <property type="entry name" value="THEG"/>
</dbReference>
<evidence type="ECO:0000256" key="1">
    <source>
        <dbReference type="ARBA" id="ARBA00022737"/>
    </source>
</evidence>
<dbReference type="AlphaFoldDB" id="A0A8V5FMH2"/>
<accession>A0A8V5FMH2</accession>
<dbReference type="PANTHER" id="PTHR15901">
    <property type="entry name" value="TESTICULAR HAPLOID EXPRESSED GENE PROTEIN"/>
    <property type="match status" value="1"/>
</dbReference>
<keyword evidence="1" id="KW-0677">Repeat</keyword>
<reference evidence="2" key="3">
    <citation type="submission" date="2025-09" db="UniProtKB">
        <authorList>
            <consortium name="Ensembl"/>
        </authorList>
    </citation>
    <scope>IDENTIFICATION</scope>
</reference>
<sequence length="295" mass="32976">EDAQTPPTLQLFNIEEQAVQAAVVTKLLNSPLLVFAVPCYLSACSHDRIRELAEPKKAACVNDLRLVWGNQETIWTISQHAITARPSARILELAKPKQDFGKNLYRPLYLYSCGRESTIWEHPSLEDFYLPSARLLKLAEPKQYQAAYLLRRPRMSPEWPVSPAALNYKASPRIVELAQPKMLHPEFLPAKKVPTQVTNAAALARASSRIQQLAKPSVKKVTCCYEYGPFESAIRPVSKFAQQAIASPRTLELAMAKRLHPGYVPARDAAWSVTKAAKQAVATPRLVELAQPCKR</sequence>
<dbReference type="SMART" id="SM00705">
    <property type="entry name" value="THEG"/>
    <property type="match status" value="6"/>
</dbReference>
<keyword evidence="3" id="KW-1185">Reference proteome</keyword>
<dbReference type="InterPro" id="IPR042401">
    <property type="entry name" value="SPMAP2-like"/>
</dbReference>
<proteinExistence type="predicted"/>
<reference evidence="2" key="2">
    <citation type="submission" date="2025-08" db="UniProtKB">
        <authorList>
            <consortium name="Ensembl"/>
        </authorList>
    </citation>
    <scope>IDENTIFICATION</scope>
</reference>
<protein>
    <submittedName>
        <fullName evidence="2">Uncharacterized protein</fullName>
    </submittedName>
</protein>
<dbReference type="Ensembl" id="ENSMUNT00000032901.1">
    <property type="protein sequence ID" value="ENSMUNP00000025246.1"/>
    <property type="gene ID" value="ENSMUNG00000021595.1"/>
</dbReference>
<name>A0A8V5FMH2_MELUD</name>
<dbReference type="Proteomes" id="UP000694405">
    <property type="component" value="Chromosome 7"/>
</dbReference>
<organism evidence="2 3">
    <name type="scientific">Melopsittacus undulatus</name>
    <name type="common">Budgerigar</name>
    <name type="synonym">Psittacus undulatus</name>
    <dbReference type="NCBI Taxonomy" id="13146"/>
    <lineage>
        <taxon>Eukaryota</taxon>
        <taxon>Metazoa</taxon>
        <taxon>Chordata</taxon>
        <taxon>Craniata</taxon>
        <taxon>Vertebrata</taxon>
        <taxon>Euteleostomi</taxon>
        <taxon>Archelosauria</taxon>
        <taxon>Archosauria</taxon>
        <taxon>Dinosauria</taxon>
        <taxon>Saurischia</taxon>
        <taxon>Theropoda</taxon>
        <taxon>Coelurosauria</taxon>
        <taxon>Aves</taxon>
        <taxon>Neognathae</taxon>
        <taxon>Neoaves</taxon>
        <taxon>Telluraves</taxon>
        <taxon>Australaves</taxon>
        <taxon>Psittaciformes</taxon>
        <taxon>Psittaculidae</taxon>
        <taxon>Melopsittacus</taxon>
    </lineage>
</organism>
<dbReference type="PANTHER" id="PTHR15901:SF15">
    <property type="entry name" value="TESTICULAR HAPLOID EXPRESSED GENE PROTEIN-LIKE"/>
    <property type="match status" value="1"/>
</dbReference>